<comment type="subcellular location">
    <subcellularLocation>
        <location evidence="1">Cell envelope</location>
    </subcellularLocation>
</comment>
<keyword evidence="3" id="KW-0813">Transport</keyword>
<dbReference type="NCBIfam" id="TIGR00787">
    <property type="entry name" value="dctP"/>
    <property type="match status" value="1"/>
</dbReference>
<dbReference type="GO" id="GO:0055085">
    <property type="term" value="P:transmembrane transport"/>
    <property type="evidence" value="ECO:0007669"/>
    <property type="project" value="InterPro"/>
</dbReference>
<dbReference type="InterPro" id="IPR004682">
    <property type="entry name" value="TRAP_DctP"/>
</dbReference>
<dbReference type="OrthoDB" id="7375081at2"/>
<dbReference type="Proteomes" id="UP000315252">
    <property type="component" value="Unassembled WGS sequence"/>
</dbReference>
<evidence type="ECO:0000256" key="3">
    <source>
        <dbReference type="ARBA" id="ARBA00022448"/>
    </source>
</evidence>
<comment type="similarity">
    <text evidence="2">Belongs to the bacterial solute-binding protein 7 family.</text>
</comment>
<dbReference type="Pfam" id="PF03480">
    <property type="entry name" value="DctP"/>
    <property type="match status" value="1"/>
</dbReference>
<gene>
    <name evidence="6" type="ORF">FKG95_01835</name>
</gene>
<evidence type="ECO:0000256" key="5">
    <source>
        <dbReference type="SAM" id="SignalP"/>
    </source>
</evidence>
<proteinExistence type="inferred from homology"/>
<dbReference type="EMBL" id="VHSH01000001">
    <property type="protein sequence ID" value="TQV83365.1"/>
    <property type="molecule type" value="Genomic_DNA"/>
</dbReference>
<dbReference type="AlphaFoldDB" id="A0A545U1M3"/>
<evidence type="ECO:0000313" key="7">
    <source>
        <dbReference type="Proteomes" id="UP000315252"/>
    </source>
</evidence>
<keyword evidence="7" id="KW-1185">Reference proteome</keyword>
<feature type="chain" id="PRO_5022159291" evidence="5">
    <location>
        <begin position="27"/>
        <end position="351"/>
    </location>
</feature>
<protein>
    <submittedName>
        <fullName evidence="6">DctP family TRAP transporter solute-binding subunit</fullName>
    </submittedName>
</protein>
<feature type="signal peptide" evidence="5">
    <location>
        <begin position="1"/>
        <end position="26"/>
    </location>
</feature>
<evidence type="ECO:0000313" key="6">
    <source>
        <dbReference type="EMBL" id="TQV83365.1"/>
    </source>
</evidence>
<dbReference type="InterPro" id="IPR038404">
    <property type="entry name" value="TRAP_DctP_sf"/>
</dbReference>
<comment type="caution">
    <text evidence="6">The sequence shown here is derived from an EMBL/GenBank/DDBJ whole genome shotgun (WGS) entry which is preliminary data.</text>
</comment>
<reference evidence="6 7" key="1">
    <citation type="submission" date="2019-06" db="EMBL/GenBank/DDBJ databases">
        <title>Whole genome sequence for Rhodospirillaceae sp. R148.</title>
        <authorList>
            <person name="Wang G."/>
        </authorList>
    </citation>
    <scope>NUCLEOTIDE SEQUENCE [LARGE SCALE GENOMIC DNA]</scope>
    <source>
        <strain evidence="6 7">R148</strain>
    </source>
</reference>
<dbReference type="NCBIfam" id="NF037995">
    <property type="entry name" value="TRAP_S1"/>
    <property type="match status" value="1"/>
</dbReference>
<evidence type="ECO:0000256" key="1">
    <source>
        <dbReference type="ARBA" id="ARBA00004196"/>
    </source>
</evidence>
<dbReference type="CDD" id="cd13677">
    <property type="entry name" value="PBP2_TRAP_SBP_like_6"/>
    <property type="match status" value="1"/>
</dbReference>
<dbReference type="PANTHER" id="PTHR33376:SF4">
    <property type="entry name" value="SIALIC ACID-BINDING PERIPLASMIC PROTEIN SIAP"/>
    <property type="match status" value="1"/>
</dbReference>
<sequence length="351" mass="37845">MKALKFLGAAIAASALLASAGGTASAQSKTLKFGHDNKADPFENPAHACTAVFANIVEADTNGSIKVEVFPSNQLGSAKEHVQMVRDDVIQATLTSTGAIASYYPRIDVLNLAFAFDHNAATYDVFDGPFGNALARDIEATLGDVVVAGFPDTGGFFAVTNSKRPIKTLEDFEGVRIRTMTLPSHQKIIQSLGGEAYPLAWGEVYSGLQTGVIDGQMNPVPIISFAKFAEVQKYMTLTNHLFSPYTLMLSKSFWDGLSDSEQRTIRYAAESCVTASRGLSRIIEGSDRGLAGLMDKIEVSALSAQDRDKFKAAAQPVVLKHVEETLGKDGVTLLEMFQEEVSKANAKRYMQ</sequence>
<dbReference type="RefSeq" id="WP_142894591.1">
    <property type="nucleotide sequence ID" value="NZ_ML660052.1"/>
</dbReference>
<evidence type="ECO:0000256" key="2">
    <source>
        <dbReference type="ARBA" id="ARBA00009023"/>
    </source>
</evidence>
<name>A0A545U1M3_9PROT</name>
<keyword evidence="4 5" id="KW-0732">Signal</keyword>
<dbReference type="PIRSF" id="PIRSF006470">
    <property type="entry name" value="DctB"/>
    <property type="match status" value="1"/>
</dbReference>
<dbReference type="GO" id="GO:0030288">
    <property type="term" value="C:outer membrane-bounded periplasmic space"/>
    <property type="evidence" value="ECO:0007669"/>
    <property type="project" value="InterPro"/>
</dbReference>
<accession>A0A545U1M3</accession>
<dbReference type="Gene3D" id="3.40.190.170">
    <property type="entry name" value="Bacterial extracellular solute-binding protein, family 7"/>
    <property type="match status" value="1"/>
</dbReference>
<dbReference type="PANTHER" id="PTHR33376">
    <property type="match status" value="1"/>
</dbReference>
<evidence type="ECO:0000256" key="4">
    <source>
        <dbReference type="ARBA" id="ARBA00022729"/>
    </source>
</evidence>
<organism evidence="6 7">
    <name type="scientific">Denitrobaculum tricleocarpae</name>
    <dbReference type="NCBI Taxonomy" id="2591009"/>
    <lineage>
        <taxon>Bacteria</taxon>
        <taxon>Pseudomonadati</taxon>
        <taxon>Pseudomonadota</taxon>
        <taxon>Alphaproteobacteria</taxon>
        <taxon>Rhodospirillales</taxon>
        <taxon>Rhodospirillaceae</taxon>
        <taxon>Denitrobaculum</taxon>
    </lineage>
</organism>
<dbReference type="InterPro" id="IPR018389">
    <property type="entry name" value="DctP_fam"/>
</dbReference>